<dbReference type="InterPro" id="IPR031849">
    <property type="entry name" value="DUF5069"/>
</dbReference>
<dbReference type="RefSeq" id="WP_012375086.1">
    <property type="nucleotide sequence ID" value="NC_010571.1"/>
</dbReference>
<dbReference type="EMBL" id="CP001032">
    <property type="protein sequence ID" value="ACB75549.1"/>
    <property type="molecule type" value="Genomic_DNA"/>
</dbReference>
<dbReference type="Pfam" id="PF16798">
    <property type="entry name" value="DUF5069"/>
    <property type="match status" value="1"/>
</dbReference>
<dbReference type="STRING" id="452637.Oter_2266"/>
<gene>
    <name evidence="2" type="ordered locus">Oter_2266</name>
</gene>
<dbReference type="OrthoDB" id="9800332at2"/>
<feature type="domain" description="DUF5069" evidence="1">
    <location>
        <begin position="6"/>
        <end position="142"/>
    </location>
</feature>
<protein>
    <recommendedName>
        <fullName evidence="1">DUF5069 domain-containing protein</fullName>
    </recommendedName>
</protein>
<dbReference type="HOGENOM" id="CLU_144147_0_0_0"/>
<evidence type="ECO:0000259" key="1">
    <source>
        <dbReference type="Pfam" id="PF16798"/>
    </source>
</evidence>
<name>B1ZPU6_OPITP</name>
<dbReference type="AlphaFoldDB" id="B1ZPU6"/>
<proteinExistence type="predicted"/>
<evidence type="ECO:0000313" key="2">
    <source>
        <dbReference type="EMBL" id="ACB75549.1"/>
    </source>
</evidence>
<organism evidence="2 3">
    <name type="scientific">Opitutus terrae (strain DSM 11246 / JCM 15787 / PB90-1)</name>
    <dbReference type="NCBI Taxonomy" id="452637"/>
    <lineage>
        <taxon>Bacteria</taxon>
        <taxon>Pseudomonadati</taxon>
        <taxon>Verrucomicrobiota</taxon>
        <taxon>Opitutia</taxon>
        <taxon>Opitutales</taxon>
        <taxon>Opitutaceae</taxon>
        <taxon>Opitutus</taxon>
    </lineage>
</organism>
<accession>B1ZPU6</accession>
<dbReference type="Proteomes" id="UP000007013">
    <property type="component" value="Chromosome"/>
</dbReference>
<dbReference type="KEGG" id="ote:Oter_2266"/>
<reference evidence="2 3" key="1">
    <citation type="journal article" date="2011" name="J. Bacteriol.">
        <title>Genome sequence of the verrucomicrobium Opitutus terrae PB90-1, an abundant inhabitant of rice paddy soil ecosystems.</title>
        <authorList>
            <person name="van Passel M.W."/>
            <person name="Kant R."/>
            <person name="Palva A."/>
            <person name="Copeland A."/>
            <person name="Lucas S."/>
            <person name="Lapidus A."/>
            <person name="Glavina del Rio T."/>
            <person name="Pitluck S."/>
            <person name="Goltsman E."/>
            <person name="Clum A."/>
            <person name="Sun H."/>
            <person name="Schmutz J."/>
            <person name="Larimer F.W."/>
            <person name="Land M.L."/>
            <person name="Hauser L."/>
            <person name="Kyrpides N."/>
            <person name="Mikhailova N."/>
            <person name="Richardson P.P."/>
            <person name="Janssen P.H."/>
            <person name="de Vos W.M."/>
            <person name="Smidt H."/>
        </authorList>
    </citation>
    <scope>NUCLEOTIDE SEQUENCE [LARGE SCALE GENOMIC DNA]</scope>
    <source>
        <strain evidence="3">DSM 11246 / JCM 15787 / PB90-1</strain>
    </source>
</reference>
<dbReference type="eggNOG" id="ENOG5033M5M">
    <property type="taxonomic scope" value="Bacteria"/>
</dbReference>
<keyword evidence="3" id="KW-1185">Reference proteome</keyword>
<evidence type="ECO:0000313" key="3">
    <source>
        <dbReference type="Proteomes" id="UP000007013"/>
    </source>
</evidence>
<sequence>MPAVADLRSPYVKVGRLVYFGRMLDKIRLHAAGRLPAAYVANLGETKPIFFDARCCVFLGLSYASIRDRTLAGGTDEEILAWAEEQGKCHTDAECVVWNRFMVKLGWRDDRSAMLRVRVEEFGLQGRPIETVFDLIDYDEGRDPVRDRAWESV</sequence>